<protein>
    <submittedName>
        <fullName evidence="4">Molybdate ABC transporter substrate-binding protein</fullName>
    </submittedName>
</protein>
<dbReference type="RefSeq" id="WP_201102488.1">
    <property type="nucleotide sequence ID" value="NZ_CP067977.1"/>
</dbReference>
<proteinExistence type="inferred from homology"/>
<dbReference type="Proteomes" id="UP000595448">
    <property type="component" value="Chromosome"/>
</dbReference>
<evidence type="ECO:0000313" key="4">
    <source>
        <dbReference type="EMBL" id="QQQ18113.1"/>
    </source>
</evidence>
<accession>A0ABX7BKL2</accession>
<dbReference type="SUPFAM" id="SSF53850">
    <property type="entry name" value="Periplasmic binding protein-like II"/>
    <property type="match status" value="1"/>
</dbReference>
<dbReference type="PANTHER" id="PTHR30632">
    <property type="entry name" value="MOLYBDATE-BINDING PERIPLASMIC PROTEIN"/>
    <property type="match status" value="1"/>
</dbReference>
<dbReference type="InterPro" id="IPR050682">
    <property type="entry name" value="ModA/WtpA"/>
</dbReference>
<keyword evidence="2" id="KW-0479">Metal-binding</keyword>
<keyword evidence="5" id="KW-1185">Reference proteome</keyword>
<keyword evidence="3" id="KW-0732">Signal</keyword>
<evidence type="ECO:0000256" key="2">
    <source>
        <dbReference type="ARBA" id="ARBA00022723"/>
    </source>
</evidence>
<dbReference type="PROSITE" id="PS51257">
    <property type="entry name" value="PROKAR_LIPOPROTEIN"/>
    <property type="match status" value="1"/>
</dbReference>
<dbReference type="NCBIfam" id="TIGR01256">
    <property type="entry name" value="modA"/>
    <property type="match status" value="1"/>
</dbReference>
<dbReference type="PANTHER" id="PTHR30632:SF0">
    <property type="entry name" value="SULFATE-BINDING PROTEIN"/>
    <property type="match status" value="1"/>
</dbReference>
<gene>
    <name evidence="4" type="primary">modA</name>
    <name evidence="4" type="ORF">JIP62_12470</name>
</gene>
<organism evidence="4 5">
    <name type="scientific">Brevundimonas vitisensis</name>
    <dbReference type="NCBI Taxonomy" id="2800818"/>
    <lineage>
        <taxon>Bacteria</taxon>
        <taxon>Pseudomonadati</taxon>
        <taxon>Pseudomonadota</taxon>
        <taxon>Alphaproteobacteria</taxon>
        <taxon>Caulobacterales</taxon>
        <taxon>Caulobacteraceae</taxon>
        <taxon>Brevundimonas</taxon>
    </lineage>
</organism>
<evidence type="ECO:0000256" key="1">
    <source>
        <dbReference type="ARBA" id="ARBA00009175"/>
    </source>
</evidence>
<dbReference type="Pfam" id="PF13531">
    <property type="entry name" value="SBP_bac_11"/>
    <property type="match status" value="1"/>
</dbReference>
<dbReference type="Gene3D" id="3.40.190.10">
    <property type="entry name" value="Periplasmic binding protein-like II"/>
    <property type="match status" value="2"/>
</dbReference>
<dbReference type="PIRSF" id="PIRSF004846">
    <property type="entry name" value="ModA"/>
    <property type="match status" value="1"/>
</dbReference>
<dbReference type="EMBL" id="CP067977">
    <property type="protein sequence ID" value="QQQ18113.1"/>
    <property type="molecule type" value="Genomic_DNA"/>
</dbReference>
<comment type="similarity">
    <text evidence="1">Belongs to the bacterial solute-binding protein ModA family.</text>
</comment>
<dbReference type="InterPro" id="IPR005950">
    <property type="entry name" value="ModA"/>
</dbReference>
<name>A0ABX7BKL2_9CAUL</name>
<evidence type="ECO:0000256" key="3">
    <source>
        <dbReference type="ARBA" id="ARBA00022729"/>
    </source>
</evidence>
<sequence length="250" mass="25979">MPRSIWIAAGVLLALVTGMGCSPRSAPPVTVFAAASLTDALTEIATDYGRDTGVRVRLSFGSSGALARQIEAGAPADVVILADRAWMLRLSRSGLLAEAPGALLGNRLVVIAPAAAAVGPDPFLALGKGNRLVIGDPDSVPAGAYAKAWLEGSGRWSWVQSRVVYGADVRAVRAFVARGEAAFGIVYRSDAVGQNAVRAVLEPAPDQYPEIVYPAAAVRGASNQALDFLDHLRGPAAAAVFERYGFEPLA</sequence>
<evidence type="ECO:0000313" key="5">
    <source>
        <dbReference type="Proteomes" id="UP000595448"/>
    </source>
</evidence>
<reference evidence="4 5" key="1">
    <citation type="submission" date="2021-01" db="EMBL/GenBank/DDBJ databases">
        <title>Brevundimonas vitis sp. nov., an bacterium isolated from grape (Vitis vinifera).</title>
        <authorList>
            <person name="Jiang L."/>
            <person name="Lee J."/>
        </authorList>
    </citation>
    <scope>NUCLEOTIDE SEQUENCE [LARGE SCALE GENOMIC DNA]</scope>
    <source>
        <strain evidence="4 5">GRTSA-9</strain>
    </source>
</reference>